<dbReference type="RefSeq" id="WP_331256258.1">
    <property type="nucleotide sequence ID" value="NZ_CP133270.1"/>
</dbReference>
<dbReference type="EMBL" id="CP133270">
    <property type="protein sequence ID" value="WVX67525.1"/>
    <property type="molecule type" value="Genomic_DNA"/>
</dbReference>
<protein>
    <recommendedName>
        <fullName evidence="3">Four-helix bundle copper-binding protein</fullName>
    </recommendedName>
</protein>
<sequence>MAKVSSFLTLCSVCFMLALVGCNRKCDDKCEACFNACAKGPQGCKVTFEQCHATAGIDKTALEACAHQFKACEEGCLAKCAPPAQ</sequence>
<name>A0ABZ2C536_9PROT</name>
<evidence type="ECO:0000313" key="2">
    <source>
        <dbReference type="Proteomes" id="UP001330434"/>
    </source>
</evidence>
<proteinExistence type="predicted"/>
<accession>A0ABZ2C536</accession>
<evidence type="ECO:0000313" key="1">
    <source>
        <dbReference type="EMBL" id="WVX67525.1"/>
    </source>
</evidence>
<evidence type="ECO:0008006" key="3">
    <source>
        <dbReference type="Google" id="ProtNLM"/>
    </source>
</evidence>
<organism evidence="1 2">
    <name type="scientific">Candidatus Bealeia paramacronuclearis</name>
    <dbReference type="NCBI Taxonomy" id="1921001"/>
    <lineage>
        <taxon>Bacteria</taxon>
        <taxon>Pseudomonadati</taxon>
        <taxon>Pseudomonadota</taxon>
        <taxon>Alphaproteobacteria</taxon>
        <taxon>Holosporales</taxon>
        <taxon>Holosporaceae</taxon>
        <taxon>Candidatus Bealeia</taxon>
    </lineage>
</organism>
<gene>
    <name evidence="1" type="ORF">Bealeia1_01738</name>
</gene>
<dbReference type="PROSITE" id="PS51257">
    <property type="entry name" value="PROKAR_LIPOPROTEIN"/>
    <property type="match status" value="1"/>
</dbReference>
<dbReference type="Proteomes" id="UP001330434">
    <property type="component" value="Chromosome"/>
</dbReference>
<keyword evidence="2" id="KW-1185">Reference proteome</keyword>
<reference evidence="1 2" key="1">
    <citation type="journal article" date="2024" name="Environ. Microbiol.">
        <title>Novel evolutionary insights on the interactions of the Holosporales (Alphaproteobacteria) with eukaryotic hosts from comparative genomics.</title>
        <authorList>
            <person name="Giovannini M."/>
            <person name="Petroni G."/>
            <person name="Castelli M."/>
        </authorList>
    </citation>
    <scope>NUCLEOTIDE SEQUENCE [LARGE SCALE GENOMIC DNA]</scope>
    <source>
        <strain evidence="1 2">US_Bl 15I1</strain>
    </source>
</reference>